<evidence type="ECO:0000313" key="3">
    <source>
        <dbReference type="Proteomes" id="UP000007875"/>
    </source>
</evidence>
<dbReference type="AlphaFoldDB" id="H2Z3E0"/>
<organism evidence="2 3">
    <name type="scientific">Ciona savignyi</name>
    <name type="common">Pacific transparent sea squirt</name>
    <dbReference type="NCBI Taxonomy" id="51511"/>
    <lineage>
        <taxon>Eukaryota</taxon>
        <taxon>Metazoa</taxon>
        <taxon>Chordata</taxon>
        <taxon>Tunicata</taxon>
        <taxon>Ascidiacea</taxon>
        <taxon>Phlebobranchia</taxon>
        <taxon>Cionidae</taxon>
        <taxon>Ciona</taxon>
    </lineage>
</organism>
<dbReference type="Proteomes" id="UP000007875">
    <property type="component" value="Unassembled WGS sequence"/>
</dbReference>
<evidence type="ECO:0000313" key="2">
    <source>
        <dbReference type="Ensembl" id="ENSCSAVP00000012102.1"/>
    </source>
</evidence>
<sequence length="184" mass="20835">ESVVDGIKYGCNTTKCLKRRHRKHKPPKSKPLTRSIKQVLGSNKENGKENEKHIRIHKEEVNTATQISTCRCNTATQDDLTAWEGPALLHHGSSIKFGCIEFVFSRPEFATQFSKEDEPLQSSVWHTRGVEGHQFEKQVSVADELNSVNPVDTEWIKTEIPSNPSETQDRNENTTNEATNVTHN</sequence>
<keyword evidence="3" id="KW-1185">Reference proteome</keyword>
<evidence type="ECO:0000256" key="1">
    <source>
        <dbReference type="SAM" id="MobiDB-lite"/>
    </source>
</evidence>
<protein>
    <submittedName>
        <fullName evidence="2">Uncharacterized protein</fullName>
    </submittedName>
</protein>
<dbReference type="HOGENOM" id="CLU_1471362_0_0_1"/>
<reference evidence="3" key="1">
    <citation type="submission" date="2003-08" db="EMBL/GenBank/DDBJ databases">
        <authorList>
            <person name="Birren B."/>
            <person name="Nusbaum C."/>
            <person name="Abebe A."/>
            <person name="Abouelleil A."/>
            <person name="Adekoya E."/>
            <person name="Ait-zahra M."/>
            <person name="Allen N."/>
            <person name="Allen T."/>
            <person name="An P."/>
            <person name="Anderson M."/>
            <person name="Anderson S."/>
            <person name="Arachchi H."/>
            <person name="Armbruster J."/>
            <person name="Bachantsang P."/>
            <person name="Baldwin J."/>
            <person name="Barry A."/>
            <person name="Bayul T."/>
            <person name="Blitshsteyn B."/>
            <person name="Bloom T."/>
            <person name="Blye J."/>
            <person name="Boguslavskiy L."/>
            <person name="Borowsky M."/>
            <person name="Boukhgalter B."/>
            <person name="Brunache A."/>
            <person name="Butler J."/>
            <person name="Calixte N."/>
            <person name="Calvo S."/>
            <person name="Camarata J."/>
            <person name="Campo K."/>
            <person name="Chang J."/>
            <person name="Cheshatsang Y."/>
            <person name="Citroen M."/>
            <person name="Collymore A."/>
            <person name="Considine T."/>
            <person name="Cook A."/>
            <person name="Cooke P."/>
            <person name="Corum B."/>
            <person name="Cuomo C."/>
            <person name="David R."/>
            <person name="Dawoe T."/>
            <person name="Degray S."/>
            <person name="Dodge S."/>
            <person name="Dooley K."/>
            <person name="Dorje P."/>
            <person name="Dorjee K."/>
            <person name="Dorris L."/>
            <person name="Duffey N."/>
            <person name="Dupes A."/>
            <person name="Elkins T."/>
            <person name="Engels R."/>
            <person name="Erickson J."/>
            <person name="Farina A."/>
            <person name="Faro S."/>
            <person name="Ferreira P."/>
            <person name="Fischer H."/>
            <person name="Fitzgerald M."/>
            <person name="Foley K."/>
            <person name="Gage D."/>
            <person name="Galagan J."/>
            <person name="Gearin G."/>
            <person name="Gnerre S."/>
            <person name="Gnirke A."/>
            <person name="Goyette A."/>
            <person name="Graham J."/>
            <person name="Grandbois E."/>
            <person name="Gyaltsen K."/>
            <person name="Hafez N."/>
            <person name="Hagopian D."/>
            <person name="Hagos B."/>
            <person name="Hall J."/>
            <person name="Hatcher B."/>
            <person name="Heller A."/>
            <person name="Higgins H."/>
            <person name="Honan T."/>
            <person name="Horn A."/>
            <person name="Houde N."/>
            <person name="Hughes L."/>
            <person name="Hulme W."/>
            <person name="Husby E."/>
            <person name="Iliev I."/>
            <person name="Jaffe D."/>
            <person name="Jones C."/>
            <person name="Kamal M."/>
            <person name="Kamat A."/>
            <person name="Kamvysselis M."/>
            <person name="Karlsson E."/>
            <person name="Kells C."/>
            <person name="Kieu A."/>
            <person name="Kisner P."/>
            <person name="Kodira C."/>
            <person name="Kulbokas E."/>
            <person name="Labutti K."/>
            <person name="Lama D."/>
            <person name="Landers T."/>
            <person name="Leger J."/>
            <person name="Levine S."/>
            <person name="Lewis D."/>
            <person name="Lewis T."/>
            <person name="Lindblad-toh K."/>
            <person name="Liu X."/>
            <person name="Lokyitsang T."/>
            <person name="Lokyitsang Y."/>
            <person name="Lucien O."/>
            <person name="Lui A."/>
            <person name="Ma L.J."/>
            <person name="Mabbitt R."/>
            <person name="Macdonald J."/>
            <person name="Maclean C."/>
            <person name="Major J."/>
            <person name="Manning J."/>
            <person name="Marabella R."/>
            <person name="Maru K."/>
            <person name="Matthews C."/>
            <person name="Mauceli E."/>
            <person name="Mccarthy M."/>
            <person name="Mcdonough S."/>
            <person name="Mcghee T."/>
            <person name="Meldrim J."/>
            <person name="Meneus L."/>
            <person name="Mesirov J."/>
            <person name="Mihalev A."/>
            <person name="Mihova T."/>
            <person name="Mikkelsen T."/>
            <person name="Mlenga V."/>
            <person name="Moru K."/>
            <person name="Mozes J."/>
            <person name="Mulrain L."/>
            <person name="Munson G."/>
            <person name="Naylor J."/>
            <person name="Newes C."/>
            <person name="Nguyen C."/>
            <person name="Nguyen N."/>
            <person name="Nguyen T."/>
            <person name="Nicol R."/>
            <person name="Nielsen C."/>
            <person name="Nizzari M."/>
            <person name="Norbu C."/>
            <person name="Norbu N."/>
            <person name="O'donnell P."/>
            <person name="Okoawo O."/>
            <person name="O'leary S."/>
            <person name="Omotosho B."/>
            <person name="O'neill K."/>
            <person name="Osman S."/>
            <person name="Parker S."/>
            <person name="Perrin D."/>
            <person name="Phunkhang P."/>
            <person name="Piqani B."/>
            <person name="Purcell S."/>
            <person name="Rachupka T."/>
            <person name="Ramasamy U."/>
            <person name="Rameau R."/>
            <person name="Ray V."/>
            <person name="Raymond C."/>
            <person name="Retta R."/>
            <person name="Richardson S."/>
            <person name="Rise C."/>
            <person name="Rodriguez J."/>
            <person name="Rogers J."/>
            <person name="Rogov P."/>
            <person name="Rutman M."/>
            <person name="Schupbach R."/>
            <person name="Seaman C."/>
            <person name="Settipalli S."/>
            <person name="Sharpe T."/>
            <person name="Sheridan J."/>
            <person name="Sherpa N."/>
            <person name="Shi J."/>
            <person name="Smirnov S."/>
            <person name="Smith C."/>
            <person name="Sougnez C."/>
            <person name="Spencer B."/>
            <person name="Stalker J."/>
            <person name="Stange-thomann N."/>
            <person name="Stavropoulos S."/>
            <person name="Stetson K."/>
            <person name="Stone C."/>
            <person name="Stone S."/>
            <person name="Stubbs M."/>
            <person name="Talamas J."/>
            <person name="Tchuinga P."/>
            <person name="Tenzing P."/>
            <person name="Tesfaye S."/>
            <person name="Theodore J."/>
            <person name="Thoulutsang Y."/>
            <person name="Topham K."/>
            <person name="Towey S."/>
            <person name="Tsamla T."/>
            <person name="Tsomo N."/>
            <person name="Vallee D."/>
            <person name="Vassiliev H."/>
            <person name="Venkataraman V."/>
            <person name="Vinson J."/>
            <person name="Vo A."/>
            <person name="Wade C."/>
            <person name="Wang S."/>
            <person name="Wangchuk T."/>
            <person name="Wangdi T."/>
            <person name="Whittaker C."/>
            <person name="Wilkinson J."/>
            <person name="Wu Y."/>
            <person name="Wyman D."/>
            <person name="Yadav S."/>
            <person name="Yang S."/>
            <person name="Yang X."/>
            <person name="Yeager S."/>
            <person name="Yee E."/>
            <person name="Young G."/>
            <person name="Zainoun J."/>
            <person name="Zembeck L."/>
            <person name="Zimmer A."/>
            <person name="Zody M."/>
            <person name="Lander E."/>
        </authorList>
    </citation>
    <scope>NUCLEOTIDE SEQUENCE [LARGE SCALE GENOMIC DNA]</scope>
</reference>
<name>H2Z3E0_CIOSA</name>
<reference evidence="2" key="2">
    <citation type="submission" date="2025-08" db="UniProtKB">
        <authorList>
            <consortium name="Ensembl"/>
        </authorList>
    </citation>
    <scope>IDENTIFICATION</scope>
</reference>
<reference evidence="2" key="3">
    <citation type="submission" date="2025-09" db="UniProtKB">
        <authorList>
            <consortium name="Ensembl"/>
        </authorList>
    </citation>
    <scope>IDENTIFICATION</scope>
</reference>
<proteinExistence type="predicted"/>
<dbReference type="GeneTree" id="ENSGT00940000155713"/>
<feature type="region of interest" description="Disordered" evidence="1">
    <location>
        <begin position="157"/>
        <end position="184"/>
    </location>
</feature>
<accession>H2Z3E0</accession>
<dbReference type="Ensembl" id="ENSCSAVT00000012242.1">
    <property type="protein sequence ID" value="ENSCSAVP00000012102.1"/>
    <property type="gene ID" value="ENSCSAVG00000007115.1"/>
</dbReference>
<feature type="compositionally biased region" description="Low complexity" evidence="1">
    <location>
        <begin position="173"/>
        <end position="184"/>
    </location>
</feature>